<evidence type="ECO:0000313" key="11">
    <source>
        <dbReference type="Proteomes" id="UP001347796"/>
    </source>
</evidence>
<evidence type="ECO:0000256" key="7">
    <source>
        <dbReference type="ARBA" id="ARBA00023212"/>
    </source>
</evidence>
<dbReference type="PANTHER" id="PTHR46613:SF1">
    <property type="entry name" value="RADIAL SPOKE HEAD 10 HOMOLOG B-RELATED"/>
    <property type="match status" value="1"/>
</dbReference>
<dbReference type="SUPFAM" id="SSF82185">
    <property type="entry name" value="Histone H3 K4-specific methyltransferase SET7/9 N-terminal domain"/>
    <property type="match status" value="3"/>
</dbReference>
<gene>
    <name evidence="10" type="ORF">SNE40_004999</name>
</gene>
<dbReference type="Gene3D" id="2.20.110.10">
    <property type="entry name" value="Histone H3 K4-specific methyltransferase SET7/9 N-terminal domain"/>
    <property type="match status" value="4"/>
</dbReference>
<dbReference type="InterPro" id="IPR003409">
    <property type="entry name" value="MORN"/>
</dbReference>
<dbReference type="Pfam" id="PF02493">
    <property type="entry name" value="MORN"/>
    <property type="match status" value="9"/>
</dbReference>
<evidence type="ECO:0000256" key="1">
    <source>
        <dbReference type="ARBA" id="ARBA00004230"/>
    </source>
</evidence>
<keyword evidence="11" id="KW-1185">Reference proteome</keyword>
<dbReference type="SMART" id="SM00698">
    <property type="entry name" value="MORN"/>
    <property type="match status" value="9"/>
</dbReference>
<reference evidence="10 11" key="1">
    <citation type="submission" date="2024-01" db="EMBL/GenBank/DDBJ databases">
        <title>The genome of the rayed Mediterranean limpet Patella caerulea (Linnaeus, 1758).</title>
        <authorList>
            <person name="Anh-Thu Weber A."/>
            <person name="Halstead-Nussloch G."/>
        </authorList>
    </citation>
    <scope>NUCLEOTIDE SEQUENCE [LARGE SCALE GENOMIC DNA]</scope>
    <source>
        <strain evidence="10">AATW-2023a</strain>
        <tissue evidence="10">Whole specimen</tissue>
    </source>
</reference>
<dbReference type="GO" id="GO:0031514">
    <property type="term" value="C:motile cilium"/>
    <property type="evidence" value="ECO:0007669"/>
    <property type="project" value="UniProtKB-SubCell"/>
</dbReference>
<evidence type="ECO:0000313" key="10">
    <source>
        <dbReference type="EMBL" id="KAK6188922.1"/>
    </source>
</evidence>
<sequence length="855" mass="96830">MATKESKGKKSKENDKKSGKKSEEPSLTEEKKDETQSLATEENTPSDQTPVVEAPIETPKIPTPEPVYEEPILPKLIIECFAGDLLKGQYDGDSFAQFKGGHTYKGLFSEGLMHGKGTYTWADGVVYEGDFCHNEITGKGTYTWSDGSTYEGDVVNGKRHGTGRYRCSRNRLSYTGEWDNGKRNGKGRMDYDTEGKSFYDGDWMNNIKHGWGSRQYPSGNTYQGMWFNNVRHGEGTMKWLDKDQIYTGQWENGIQHGIGQHIWLLRRSHSSQYPLRNLYDGEFVNGLRHGYGSFRYANGASYEGYWKNNMKHGKGKFTFKNGRIYEGVFEKDHIVEYPDFNTDGASTPDITQIRTRTPLPSDNASVHSNESRNTISPSFQLEIDELLNEFVETDREDEVNQVMYVILRHVTSLKKIYTYYSNLGYEDNLDNTYIMNKMQFWRFLKDCQLHHKHLTLMDMDRLLGLCYHKANYELHNPFERILQRQFINYMIILSYHLYHEEMEVEGPVLSWCMSKLITENVLPNACNVAGKIYIETRRAVNALVHLDQAYEVYQTVCTARKHLPKEPAIKMRQFLFLMKDLKLINSDLDPHGIITVLSSDDPGVADTEGCYNLELEMTFLEFFEALIGCAEIFVTEAVVKDPATPRPSTALTHDQSLCSIPGAPSRLTSQGCVDDVADSIQPTPQLETSSGVASPTRAQSSIATTKTGEISNKTLDGQQPSSNNMPAVDGNQNVSNVPDASKADIQFMADQQKSASFVSTHTTATEDNQLMQSIVSIGGHTEIPIDDIDGATPDGDEEEELDEATRRFNFWTHQIHIFFVRKFLPAADRMATIKNAVDGKVLEEARQRSVASYHH</sequence>
<keyword evidence="6" id="KW-0969">Cilium</keyword>
<evidence type="ECO:0000256" key="4">
    <source>
        <dbReference type="ARBA" id="ARBA00022737"/>
    </source>
</evidence>
<feature type="compositionally biased region" description="Basic and acidic residues" evidence="9">
    <location>
        <begin position="1"/>
        <end position="35"/>
    </location>
</feature>
<comment type="caution">
    <text evidence="10">The sequence shown here is derived from an EMBL/GenBank/DDBJ whole genome shotgun (WGS) entry which is preliminary data.</text>
</comment>
<evidence type="ECO:0000256" key="5">
    <source>
        <dbReference type="ARBA" id="ARBA00022846"/>
    </source>
</evidence>
<dbReference type="AlphaFoldDB" id="A0AAN8QD56"/>
<keyword evidence="8" id="KW-0966">Cell projection</keyword>
<organism evidence="10 11">
    <name type="scientific">Patella caerulea</name>
    <name type="common">Rayed Mediterranean limpet</name>
    <dbReference type="NCBI Taxonomy" id="87958"/>
    <lineage>
        <taxon>Eukaryota</taxon>
        <taxon>Metazoa</taxon>
        <taxon>Spiralia</taxon>
        <taxon>Lophotrochozoa</taxon>
        <taxon>Mollusca</taxon>
        <taxon>Gastropoda</taxon>
        <taxon>Patellogastropoda</taxon>
        <taxon>Patelloidea</taxon>
        <taxon>Patellidae</taxon>
        <taxon>Patella</taxon>
    </lineage>
</organism>
<feature type="region of interest" description="Disordered" evidence="9">
    <location>
        <begin position="1"/>
        <end position="66"/>
    </location>
</feature>
<keyword evidence="5" id="KW-0282">Flagellum</keyword>
<keyword evidence="3" id="KW-0963">Cytoplasm</keyword>
<name>A0AAN8QD56_PATCE</name>
<dbReference type="PANTHER" id="PTHR46613">
    <property type="entry name" value="RADIAL SPOKE HEAD 10 HOMOLOG B-RELATED"/>
    <property type="match status" value="1"/>
</dbReference>
<feature type="region of interest" description="Disordered" evidence="9">
    <location>
        <begin position="681"/>
        <end position="738"/>
    </location>
</feature>
<evidence type="ECO:0000256" key="6">
    <source>
        <dbReference type="ARBA" id="ARBA00023069"/>
    </source>
</evidence>
<evidence type="ECO:0000256" key="2">
    <source>
        <dbReference type="ARBA" id="ARBA00004430"/>
    </source>
</evidence>
<evidence type="ECO:0000256" key="8">
    <source>
        <dbReference type="ARBA" id="ARBA00023273"/>
    </source>
</evidence>
<evidence type="ECO:0000256" key="9">
    <source>
        <dbReference type="SAM" id="MobiDB-lite"/>
    </source>
</evidence>
<dbReference type="EMBL" id="JAZGQO010000003">
    <property type="protein sequence ID" value="KAK6188922.1"/>
    <property type="molecule type" value="Genomic_DNA"/>
</dbReference>
<keyword evidence="7" id="KW-0206">Cytoskeleton</keyword>
<proteinExistence type="predicted"/>
<keyword evidence="4" id="KW-0677">Repeat</keyword>
<feature type="compositionally biased region" description="Polar residues" evidence="9">
    <location>
        <begin position="36"/>
        <end position="49"/>
    </location>
</feature>
<comment type="subcellular location">
    <subcellularLocation>
        <location evidence="1">Cell projection</location>
        <location evidence="1">Cilium</location>
        <location evidence="1">Flagellum</location>
    </subcellularLocation>
    <subcellularLocation>
        <location evidence="2">Cytoplasm</location>
        <location evidence="2">Cytoskeleton</location>
        <location evidence="2">Cilium axoneme</location>
    </subcellularLocation>
</comment>
<accession>A0AAN8QD56</accession>
<dbReference type="GO" id="GO:0005930">
    <property type="term" value="C:axoneme"/>
    <property type="evidence" value="ECO:0007669"/>
    <property type="project" value="UniProtKB-SubCell"/>
</dbReference>
<protein>
    <submittedName>
        <fullName evidence="10">Uncharacterized protein</fullName>
    </submittedName>
</protein>
<dbReference type="Proteomes" id="UP001347796">
    <property type="component" value="Unassembled WGS sequence"/>
</dbReference>
<evidence type="ECO:0000256" key="3">
    <source>
        <dbReference type="ARBA" id="ARBA00022490"/>
    </source>
</evidence>